<comment type="caution">
    <text evidence="5">The sequence shown here is derived from an EMBL/GenBank/DDBJ whole genome shotgun (WGS) entry which is preliminary data.</text>
</comment>
<comment type="similarity">
    <text evidence="1 4">Belongs to the short-chain dehydrogenases/reductases (SDR) family.</text>
</comment>
<dbReference type="SUPFAM" id="SSF51735">
    <property type="entry name" value="NAD(P)-binding Rossmann-fold domains"/>
    <property type="match status" value="1"/>
</dbReference>
<sequence>MALRTVESRLRGKTVLITGASSGIGRSTAFEFARASPDDLRLVLVARRIDRLARISEEIAEVVGLGVKIFALELDVSDPAQACNILNRLPVEFKEVDVLVNNAGLARGVAKAPDIQQADINSMMLTNVNGLINITQAILPAFLRRGNGGRGDIINIGSVAGREPYATASVYCASKAAVRAFTDSIRRELCDTRIRVIEIDPGQVETEFSIVRLYGDESKAAGVYQ</sequence>
<dbReference type="Gene3D" id="3.40.50.720">
    <property type="entry name" value="NAD(P)-binding Rossmann-like Domain"/>
    <property type="match status" value="1"/>
</dbReference>
<gene>
    <name evidence="5" type="ORF">DNG_10093</name>
</gene>
<evidence type="ECO:0000313" key="5">
    <source>
        <dbReference type="EMBL" id="SPO07399.1"/>
    </source>
</evidence>
<dbReference type="PANTHER" id="PTHR42901">
    <property type="entry name" value="ALCOHOL DEHYDROGENASE"/>
    <property type="match status" value="1"/>
</dbReference>
<reference evidence="5" key="1">
    <citation type="submission" date="2018-03" db="EMBL/GenBank/DDBJ databases">
        <authorList>
            <person name="Guldener U."/>
        </authorList>
    </citation>
    <scope>NUCLEOTIDE SEQUENCE</scope>
</reference>
<evidence type="ECO:0000256" key="1">
    <source>
        <dbReference type="ARBA" id="ARBA00006484"/>
    </source>
</evidence>
<dbReference type="InterPro" id="IPR020904">
    <property type="entry name" value="Sc_DH/Rdtase_CS"/>
</dbReference>
<accession>A0AAE8N887</accession>
<dbReference type="PANTHER" id="PTHR42901:SF1">
    <property type="entry name" value="ALCOHOL DEHYDROGENASE"/>
    <property type="match status" value="1"/>
</dbReference>
<evidence type="ECO:0000256" key="2">
    <source>
        <dbReference type="ARBA" id="ARBA00022857"/>
    </source>
</evidence>
<dbReference type="PRINTS" id="PR00081">
    <property type="entry name" value="GDHRDH"/>
</dbReference>
<keyword evidence="6" id="KW-1185">Reference proteome</keyword>
<evidence type="ECO:0000256" key="4">
    <source>
        <dbReference type="RuleBase" id="RU000363"/>
    </source>
</evidence>
<proteinExistence type="inferred from homology"/>
<keyword evidence="3" id="KW-0560">Oxidoreductase</keyword>
<dbReference type="GO" id="GO:0016616">
    <property type="term" value="F:oxidoreductase activity, acting on the CH-OH group of donors, NAD or NADP as acceptor"/>
    <property type="evidence" value="ECO:0007669"/>
    <property type="project" value="UniProtKB-ARBA"/>
</dbReference>
<dbReference type="Pfam" id="PF00106">
    <property type="entry name" value="adh_short"/>
    <property type="match status" value="1"/>
</dbReference>
<name>A0AAE8N887_9PEZI</name>
<dbReference type="InterPro" id="IPR002347">
    <property type="entry name" value="SDR_fam"/>
</dbReference>
<dbReference type="EMBL" id="ONZQ02000020">
    <property type="protein sequence ID" value="SPO07399.1"/>
    <property type="molecule type" value="Genomic_DNA"/>
</dbReference>
<keyword evidence="2" id="KW-0521">NADP</keyword>
<dbReference type="Proteomes" id="UP001187682">
    <property type="component" value="Unassembled WGS sequence"/>
</dbReference>
<dbReference type="AlphaFoldDB" id="A0AAE8N887"/>
<evidence type="ECO:0000256" key="3">
    <source>
        <dbReference type="ARBA" id="ARBA00023002"/>
    </source>
</evidence>
<evidence type="ECO:0000313" key="6">
    <source>
        <dbReference type="Proteomes" id="UP001187682"/>
    </source>
</evidence>
<dbReference type="PRINTS" id="PR00080">
    <property type="entry name" value="SDRFAMILY"/>
</dbReference>
<organism evidence="5 6">
    <name type="scientific">Cephalotrichum gorgonifer</name>
    <dbReference type="NCBI Taxonomy" id="2041049"/>
    <lineage>
        <taxon>Eukaryota</taxon>
        <taxon>Fungi</taxon>
        <taxon>Dikarya</taxon>
        <taxon>Ascomycota</taxon>
        <taxon>Pezizomycotina</taxon>
        <taxon>Sordariomycetes</taxon>
        <taxon>Hypocreomycetidae</taxon>
        <taxon>Microascales</taxon>
        <taxon>Microascaceae</taxon>
        <taxon>Cephalotrichum</taxon>
    </lineage>
</organism>
<dbReference type="PROSITE" id="PS00061">
    <property type="entry name" value="ADH_SHORT"/>
    <property type="match status" value="1"/>
</dbReference>
<dbReference type="FunFam" id="3.40.50.720:FF:000047">
    <property type="entry name" value="NADP-dependent L-serine/L-allo-threonine dehydrogenase"/>
    <property type="match status" value="1"/>
</dbReference>
<dbReference type="InterPro" id="IPR036291">
    <property type="entry name" value="NAD(P)-bd_dom_sf"/>
</dbReference>
<protein>
    <submittedName>
        <fullName evidence="5">Related to ketoreductases</fullName>
    </submittedName>
</protein>